<dbReference type="AlphaFoldDB" id="A0AAP5BKS6"/>
<evidence type="ECO:0000256" key="1">
    <source>
        <dbReference type="ARBA" id="ARBA00022531"/>
    </source>
</evidence>
<dbReference type="GO" id="GO:0015979">
    <property type="term" value="P:photosynthesis"/>
    <property type="evidence" value="ECO:0007669"/>
    <property type="project" value="UniProtKB-KW"/>
</dbReference>
<comment type="caution">
    <text evidence="5">The sequence shown here is derived from an EMBL/GenBank/DDBJ whole genome shotgun (WGS) entry which is preliminary data.</text>
</comment>
<evidence type="ECO:0000313" key="5">
    <source>
        <dbReference type="EMBL" id="MDQ6411782.1"/>
    </source>
</evidence>
<dbReference type="Pfam" id="PF14870">
    <property type="entry name" value="PSII_BNR"/>
    <property type="match status" value="2"/>
</dbReference>
<dbReference type="RefSeq" id="WP_266260760.1">
    <property type="nucleotide sequence ID" value="NZ_JAMXWF010000035.1"/>
</dbReference>
<dbReference type="PANTHER" id="PTHR47199:SF2">
    <property type="entry name" value="PHOTOSYSTEM II STABILITY_ASSEMBLY FACTOR HCF136, CHLOROPLASTIC"/>
    <property type="match status" value="1"/>
</dbReference>
<dbReference type="EMBL" id="JAPKHW010000035">
    <property type="protein sequence ID" value="MCX4149964.1"/>
    <property type="molecule type" value="Genomic_DNA"/>
</dbReference>
<keyword evidence="2" id="KW-0604">Photosystem II</keyword>
<dbReference type="Proteomes" id="UP001242288">
    <property type="component" value="Unassembled WGS sequence"/>
</dbReference>
<keyword evidence="1" id="KW-0602">Photosynthesis</keyword>
<protein>
    <submittedName>
        <fullName evidence="5">YCF48-related protein</fullName>
    </submittedName>
</protein>
<evidence type="ECO:0000313" key="6">
    <source>
        <dbReference type="Proteomes" id="UP001209412"/>
    </source>
</evidence>
<accession>A0AAP5BKS6</accession>
<dbReference type="Proteomes" id="UP001209412">
    <property type="component" value="Unassembled WGS sequence"/>
</dbReference>
<name>A0AAP5BKS6_9BURK</name>
<keyword evidence="6" id="KW-1185">Reference proteome</keyword>
<feature type="domain" description="Photosynthesis system II assembly factor Ycf48/Hcf136-like" evidence="3">
    <location>
        <begin position="169"/>
        <end position="314"/>
    </location>
</feature>
<dbReference type="EMBL" id="JAMXWF010000035">
    <property type="protein sequence ID" value="MDQ6411782.1"/>
    <property type="molecule type" value="Genomic_DNA"/>
</dbReference>
<sequence>MQDPVSRSRRSAILRSLAVLLCATDSTFATERFKDPLDYSARPVANLSSRPLMSVTAAGNRLVAVGSRGLVIVSSDSAKSWIQARVPVQSDLLAVHFPTPLTGWIVGHDGVVLRSDDGGLNWVKQLDGRLAADSFRRFYESRVASGQSKDKQALHLIETNYKNGAALPYLDVWFSDTNRGFAVGSYGMLIATADGGKTWVPWLDRIDSGQLNLNCVYGISDHVFIAGEQGKIYKLEQEAERFKTIETGYTGSFFGLAGNGSTLLAFGLRGVTFKSDDHGNSWKQLKMPTETTISAGVARREDGSFLLVNGAGELIVGDRNALQFTIVRPQTRMRLTGIISQPDESVVITGLGGVATERVPTPN</sequence>
<dbReference type="InterPro" id="IPR028203">
    <property type="entry name" value="PSII_CF48-like_dom"/>
</dbReference>
<proteinExistence type="predicted"/>
<evidence type="ECO:0000256" key="2">
    <source>
        <dbReference type="ARBA" id="ARBA00023276"/>
    </source>
</evidence>
<dbReference type="InterPro" id="IPR015943">
    <property type="entry name" value="WD40/YVTN_repeat-like_dom_sf"/>
</dbReference>
<dbReference type="PANTHER" id="PTHR47199">
    <property type="entry name" value="PHOTOSYSTEM II STABILITY/ASSEMBLY FACTOR HCF136, CHLOROPLASTIC"/>
    <property type="match status" value="1"/>
</dbReference>
<reference evidence="5" key="1">
    <citation type="submission" date="2022-06" db="EMBL/GenBank/DDBJ databases">
        <title>PHB producers.</title>
        <authorList>
            <person name="Besaury L."/>
        </authorList>
    </citation>
    <scope>NUCLEOTIDE SEQUENCE</scope>
    <source>
        <strain evidence="5 6">SEWS6</strain>
    </source>
</reference>
<evidence type="ECO:0000259" key="3">
    <source>
        <dbReference type="Pfam" id="PF14870"/>
    </source>
</evidence>
<feature type="domain" description="Photosynthesis system II assembly factor Ycf48/Hcf136-like" evidence="3">
    <location>
        <begin position="76"/>
        <end position="125"/>
    </location>
</feature>
<evidence type="ECO:0000313" key="7">
    <source>
        <dbReference type="Proteomes" id="UP001242288"/>
    </source>
</evidence>
<organism evidence="5 7">
    <name type="scientific">Paraburkholderia madseniana</name>
    <dbReference type="NCBI Taxonomy" id="2599607"/>
    <lineage>
        <taxon>Bacteria</taxon>
        <taxon>Pseudomonadati</taxon>
        <taxon>Pseudomonadota</taxon>
        <taxon>Betaproteobacteria</taxon>
        <taxon>Burkholderiales</taxon>
        <taxon>Burkholderiaceae</taxon>
        <taxon>Paraburkholderia</taxon>
    </lineage>
</organism>
<dbReference type="Gene3D" id="2.130.10.10">
    <property type="entry name" value="YVTN repeat-like/Quinoprotein amine dehydrogenase"/>
    <property type="match status" value="2"/>
</dbReference>
<dbReference type="SUPFAM" id="SSF110296">
    <property type="entry name" value="Oligoxyloglucan reducing end-specific cellobiohydrolase"/>
    <property type="match status" value="1"/>
</dbReference>
<gene>
    <name evidence="5" type="ORF">NIE36_32030</name>
    <name evidence="4" type="ORF">OSB80_32095</name>
</gene>
<dbReference type="GO" id="GO:0009523">
    <property type="term" value="C:photosystem II"/>
    <property type="evidence" value="ECO:0007669"/>
    <property type="project" value="UniProtKB-KW"/>
</dbReference>
<evidence type="ECO:0000313" key="4">
    <source>
        <dbReference type="EMBL" id="MCX4149964.1"/>
    </source>
</evidence>